<evidence type="ECO:0000256" key="1">
    <source>
        <dbReference type="SAM" id="Coils"/>
    </source>
</evidence>
<evidence type="ECO:0000256" key="2">
    <source>
        <dbReference type="SAM" id="MobiDB-lite"/>
    </source>
</evidence>
<gene>
    <name evidence="4" type="ORF">SAMN05421819_1556</name>
</gene>
<feature type="transmembrane region" description="Helical" evidence="3">
    <location>
        <begin position="23"/>
        <end position="43"/>
    </location>
</feature>
<dbReference type="EMBL" id="FNVA01000002">
    <property type="protein sequence ID" value="SEF98156.1"/>
    <property type="molecule type" value="Genomic_DNA"/>
</dbReference>
<dbReference type="GO" id="GO:0004713">
    <property type="term" value="F:protein tyrosine kinase activity"/>
    <property type="evidence" value="ECO:0007669"/>
    <property type="project" value="TreeGrafter"/>
</dbReference>
<protein>
    <submittedName>
        <fullName evidence="4">Uncharacterized protein involved in exopolysaccharide biosynthesis</fullName>
    </submittedName>
</protein>
<dbReference type="SUPFAM" id="SSF52540">
    <property type="entry name" value="P-loop containing nucleoside triphosphate hydrolases"/>
    <property type="match status" value="1"/>
</dbReference>
<dbReference type="GO" id="GO:0005886">
    <property type="term" value="C:plasma membrane"/>
    <property type="evidence" value="ECO:0007669"/>
    <property type="project" value="TreeGrafter"/>
</dbReference>
<feature type="coiled-coil region" evidence="1">
    <location>
        <begin position="170"/>
        <end position="220"/>
    </location>
</feature>
<dbReference type="Proteomes" id="UP000236728">
    <property type="component" value="Unassembled WGS sequence"/>
</dbReference>
<keyword evidence="3" id="KW-1133">Transmembrane helix</keyword>
<evidence type="ECO:0000313" key="5">
    <source>
        <dbReference type="Proteomes" id="UP000236728"/>
    </source>
</evidence>
<keyword evidence="3" id="KW-0472">Membrane</keyword>
<dbReference type="RefSeq" id="WP_103932474.1">
    <property type="nucleotide sequence ID" value="NZ_FNVA01000002.1"/>
</dbReference>
<reference evidence="4 5" key="1">
    <citation type="submission" date="2016-10" db="EMBL/GenBank/DDBJ databases">
        <authorList>
            <person name="de Groot N.N."/>
        </authorList>
    </citation>
    <scope>NUCLEOTIDE SEQUENCE [LARGE SCALE GENOMIC DNA]</scope>
    <source>
        <strain evidence="4 5">DSM 22489</strain>
    </source>
</reference>
<feature type="coiled-coil region" evidence="1">
    <location>
        <begin position="344"/>
        <end position="388"/>
    </location>
</feature>
<evidence type="ECO:0000256" key="3">
    <source>
        <dbReference type="SAM" id="Phobius"/>
    </source>
</evidence>
<dbReference type="InterPro" id="IPR027417">
    <property type="entry name" value="P-loop_NTPase"/>
</dbReference>
<sequence>MNSYAPPKMRQIVTEAVFRRRRIFLFTIYIVVGAVLLLTLLMHRKYQAEAKLMVQNLRAQAPLTTSPAEHLVQANDVSTTEINNEVDLLTSTGVARRALGLDPQGTSTRDEEKSISTLERHLKVDPVHQSSVIDISLIDNSPEEARDQLQKIIDAYFADRGDAARSSGAAEFFDQQVKEKARQLDEDQQELTQFEVDHQISDLEDQIKLQTQRVGGLQDQLSQADAMLARQQSSRAAQQRELDKTPQRSRTTVRTITNQYSQERLNTELVDLENRRTELLKRYPATDRQVLEIDEKIETTKDAVQAAAKNPAGETATDVNPVYQQLSSAMATSTAEVSGTVAARAQLGEQVKNAKARLDELEQATTEYNGLKRKLAQAQDDYKVYAQKRDEARISDALDKAKMFDVALVQAPIASPDPVRPKPVLYLAAGLAFAILLGTLLAVYADTSTEQVYSPARLDELTGMRTIATFADEDDHDGAKDGNGVEYRRVLVAIRGGLGADQDGSGASAHFAPVASVDGSEGASGWAAAIAPAQRRTANATASGHDEAVALGKGKPAGYAVAFLSALSGEGTSYVVRNLATEASRQASSRVAIMDMGKLLKHFEAEEDVSFGLKYDSSKLCWVLATNGELGSRPRQRGATQGQFSARLRPLMIEARREFDFIFLDCPSLQASTLASELALCIDGYVGVVAAGQSRKQNLEQLQAMFGSTRVPLLGYVLNRRRYAVPGWLHKLLF</sequence>
<keyword evidence="1" id="KW-0175">Coiled coil</keyword>
<dbReference type="OrthoDB" id="121966at2"/>
<dbReference type="InterPro" id="IPR050445">
    <property type="entry name" value="Bact_polysacc_biosynth/exp"/>
</dbReference>
<accession>A0A1H5WFV3</accession>
<dbReference type="PANTHER" id="PTHR32309">
    <property type="entry name" value="TYROSINE-PROTEIN KINASE"/>
    <property type="match status" value="1"/>
</dbReference>
<organism evidence="4 5">
    <name type="scientific">Bryocella elongata</name>
    <dbReference type="NCBI Taxonomy" id="863522"/>
    <lineage>
        <taxon>Bacteria</taxon>
        <taxon>Pseudomonadati</taxon>
        <taxon>Acidobacteriota</taxon>
        <taxon>Terriglobia</taxon>
        <taxon>Terriglobales</taxon>
        <taxon>Acidobacteriaceae</taxon>
        <taxon>Bryocella</taxon>
    </lineage>
</organism>
<dbReference type="AlphaFoldDB" id="A0A1H5WFV3"/>
<proteinExistence type="predicted"/>
<dbReference type="PANTHER" id="PTHR32309:SF13">
    <property type="entry name" value="FERRIC ENTEROBACTIN TRANSPORT PROTEIN FEPE"/>
    <property type="match status" value="1"/>
</dbReference>
<keyword evidence="3" id="KW-0812">Transmembrane</keyword>
<keyword evidence="5" id="KW-1185">Reference proteome</keyword>
<feature type="region of interest" description="Disordered" evidence="2">
    <location>
        <begin position="231"/>
        <end position="251"/>
    </location>
</feature>
<evidence type="ECO:0000313" key="4">
    <source>
        <dbReference type="EMBL" id="SEF98156.1"/>
    </source>
</evidence>
<dbReference type="Gene3D" id="3.40.50.300">
    <property type="entry name" value="P-loop containing nucleotide triphosphate hydrolases"/>
    <property type="match status" value="1"/>
</dbReference>
<name>A0A1H5WFV3_9BACT</name>